<keyword evidence="7" id="KW-1185">Reference proteome</keyword>
<reference evidence="8" key="1">
    <citation type="submission" date="2017-02" db="UniProtKB">
        <authorList>
            <consortium name="WormBaseParasite"/>
        </authorList>
    </citation>
    <scope>IDENTIFICATION</scope>
</reference>
<sequence>MFLRTVVVLLLVTTSVFGLLGRMKKITVTGRLNCDRLTSRNTKVELWEDDTLNFDDKLNTTFTDGLGRFRVYGQAREIRNIEPYLLIYHNCENGKENSVSLQANFFFKS</sequence>
<evidence type="ECO:0000256" key="1">
    <source>
        <dbReference type="ARBA" id="ARBA00004613"/>
    </source>
</evidence>
<feature type="chain" id="PRO_5043122446" evidence="5">
    <location>
        <begin position="19"/>
        <end position="109"/>
    </location>
</feature>
<evidence type="ECO:0000256" key="5">
    <source>
        <dbReference type="SAM" id="SignalP"/>
    </source>
</evidence>
<evidence type="ECO:0000256" key="2">
    <source>
        <dbReference type="ARBA" id="ARBA00010112"/>
    </source>
</evidence>
<dbReference type="AlphaFoldDB" id="A0A0N4UTU8"/>
<dbReference type="EMBL" id="UXUI01001017">
    <property type="protein sequence ID" value="VDD85370.1"/>
    <property type="molecule type" value="Genomic_DNA"/>
</dbReference>
<proteinExistence type="inferred from homology"/>
<evidence type="ECO:0000313" key="7">
    <source>
        <dbReference type="Proteomes" id="UP000274131"/>
    </source>
</evidence>
<evidence type="ECO:0000313" key="6">
    <source>
        <dbReference type="EMBL" id="VDD85370.1"/>
    </source>
</evidence>
<keyword evidence="4 5" id="KW-0732">Signal</keyword>
<dbReference type="InterPro" id="IPR038479">
    <property type="entry name" value="Transthyretin-like_sf"/>
</dbReference>
<evidence type="ECO:0000256" key="4">
    <source>
        <dbReference type="ARBA" id="ARBA00022729"/>
    </source>
</evidence>
<feature type="signal peptide" evidence="5">
    <location>
        <begin position="1"/>
        <end position="18"/>
    </location>
</feature>
<dbReference type="GO" id="GO:0005576">
    <property type="term" value="C:extracellular region"/>
    <property type="evidence" value="ECO:0007669"/>
    <property type="project" value="UniProtKB-SubCell"/>
</dbReference>
<name>A0A0N4UTU8_ENTVE</name>
<comment type="similarity">
    <text evidence="2">Belongs to the nematode transthyretin-like family.</text>
</comment>
<dbReference type="OrthoDB" id="5826894at2759"/>
<dbReference type="GO" id="GO:0009986">
    <property type="term" value="C:cell surface"/>
    <property type="evidence" value="ECO:0007669"/>
    <property type="project" value="InterPro"/>
</dbReference>
<dbReference type="WBParaSite" id="EVEC_0000077401-mRNA-1">
    <property type="protein sequence ID" value="EVEC_0000077401-mRNA-1"/>
    <property type="gene ID" value="EVEC_0000077401"/>
</dbReference>
<gene>
    <name evidence="6" type="ORF">EVEC_LOCUS513</name>
</gene>
<evidence type="ECO:0000256" key="3">
    <source>
        <dbReference type="ARBA" id="ARBA00022525"/>
    </source>
</evidence>
<reference evidence="6 7" key="2">
    <citation type="submission" date="2018-10" db="EMBL/GenBank/DDBJ databases">
        <authorList>
            <consortium name="Pathogen Informatics"/>
        </authorList>
    </citation>
    <scope>NUCLEOTIDE SEQUENCE [LARGE SCALE GENOMIC DNA]</scope>
</reference>
<dbReference type="PANTHER" id="PTHR21700">
    <property type="entry name" value="TRANSTHYRETIN-LIKE FAMILY PROTEIN-RELATED"/>
    <property type="match status" value="1"/>
</dbReference>
<dbReference type="Pfam" id="PF01060">
    <property type="entry name" value="TTR-52"/>
    <property type="match status" value="1"/>
</dbReference>
<accession>A0A0N4UTU8</accession>
<keyword evidence="3" id="KW-0964">Secreted</keyword>
<organism evidence="8">
    <name type="scientific">Enterobius vermicularis</name>
    <name type="common">Human pinworm</name>
    <dbReference type="NCBI Taxonomy" id="51028"/>
    <lineage>
        <taxon>Eukaryota</taxon>
        <taxon>Metazoa</taxon>
        <taxon>Ecdysozoa</taxon>
        <taxon>Nematoda</taxon>
        <taxon>Chromadorea</taxon>
        <taxon>Rhabditida</taxon>
        <taxon>Spirurina</taxon>
        <taxon>Oxyuridomorpha</taxon>
        <taxon>Oxyuroidea</taxon>
        <taxon>Oxyuridae</taxon>
        <taxon>Enterobius</taxon>
    </lineage>
</organism>
<dbReference type="Proteomes" id="UP000274131">
    <property type="component" value="Unassembled WGS sequence"/>
</dbReference>
<dbReference type="STRING" id="51028.A0A0N4UTU8"/>
<protein>
    <submittedName>
        <fullName evidence="8">Transthyretin-like family protein</fullName>
    </submittedName>
</protein>
<comment type="subcellular location">
    <subcellularLocation>
        <location evidence="1">Secreted</location>
    </subcellularLocation>
</comment>
<dbReference type="InterPro" id="IPR001534">
    <property type="entry name" value="Transthyretin-like"/>
</dbReference>
<evidence type="ECO:0000313" key="8">
    <source>
        <dbReference type="WBParaSite" id="EVEC_0000077401-mRNA-1"/>
    </source>
</evidence>
<dbReference type="Gene3D" id="2.60.40.3330">
    <property type="match status" value="1"/>
</dbReference>